<reference evidence="1" key="1">
    <citation type="submission" date="2020-07" db="EMBL/GenBank/DDBJ databases">
        <title>Genome Sequences for Panteoa spp. that cause Center Rot in Onions.</title>
        <authorList>
            <person name="Asselin J.A."/>
            <person name="Helmann T."/>
            <person name="Beer S."/>
            <person name="Stodghill P."/>
        </authorList>
    </citation>
    <scope>NUCLEOTIDE SEQUENCE</scope>
    <source>
        <strain evidence="1">OC5a</strain>
    </source>
</reference>
<accession>A0A8A4K9Z0</accession>
<dbReference type="EMBL" id="CP059084">
    <property type="protein sequence ID" value="QTC47479.1"/>
    <property type="molecule type" value="Genomic_DNA"/>
</dbReference>
<protein>
    <submittedName>
        <fullName evidence="1">Uncharacterized protein</fullName>
    </submittedName>
</protein>
<proteinExistence type="predicted"/>
<dbReference type="Proteomes" id="UP000663901">
    <property type="component" value="Chromosome"/>
</dbReference>
<dbReference type="GeneID" id="57267372"/>
<dbReference type="AlphaFoldDB" id="A0A8A4K9Z0"/>
<sequence length="79" mass="9118">MKDRTYESITSEDEVCCIIGQAVIELSTEQQPVTKSTLALKLLSMADRDSDDERVLLYWIARKAINQPQYLVNQQQQWA</sequence>
<evidence type="ECO:0000313" key="2">
    <source>
        <dbReference type="Proteomes" id="UP000663901"/>
    </source>
</evidence>
<organism evidence="1 2">
    <name type="scientific">Pantoea ananas</name>
    <name type="common">Erwinia uredovora</name>
    <dbReference type="NCBI Taxonomy" id="553"/>
    <lineage>
        <taxon>Bacteria</taxon>
        <taxon>Pseudomonadati</taxon>
        <taxon>Pseudomonadota</taxon>
        <taxon>Gammaproteobacteria</taxon>
        <taxon>Enterobacterales</taxon>
        <taxon>Erwiniaceae</taxon>
        <taxon>Pantoea</taxon>
    </lineage>
</organism>
<evidence type="ECO:0000313" key="1">
    <source>
        <dbReference type="EMBL" id="QTC47479.1"/>
    </source>
</evidence>
<dbReference type="RefSeq" id="WP_013026608.1">
    <property type="nucleotide sequence ID" value="NZ_AP019753.1"/>
</dbReference>
<gene>
    <name evidence="1" type="ORF">H0Z12_07950</name>
</gene>
<name>A0A8A4K9Z0_PANAN</name>